<evidence type="ECO:0000313" key="5">
    <source>
        <dbReference type="Proteomes" id="UP000540568"/>
    </source>
</evidence>
<evidence type="ECO:0000256" key="2">
    <source>
        <dbReference type="ARBA" id="ARBA00023002"/>
    </source>
</evidence>
<accession>A0A7W3PEQ8</accession>
<dbReference type="PANTHER" id="PTHR24320">
    <property type="entry name" value="RETINOL DEHYDROGENASE"/>
    <property type="match status" value="1"/>
</dbReference>
<dbReference type="RefSeq" id="WP_182617085.1">
    <property type="nucleotide sequence ID" value="NZ_BAAATF010000003.1"/>
</dbReference>
<feature type="compositionally biased region" description="Polar residues" evidence="3">
    <location>
        <begin position="308"/>
        <end position="321"/>
    </location>
</feature>
<feature type="region of interest" description="Disordered" evidence="3">
    <location>
        <begin position="298"/>
        <end position="321"/>
    </location>
</feature>
<dbReference type="SUPFAM" id="SSF51735">
    <property type="entry name" value="NAD(P)-binding Rossmann-fold domains"/>
    <property type="match status" value="1"/>
</dbReference>
<name>A0A7W3PEQ8_9MICO</name>
<dbReference type="PANTHER" id="PTHR24320:SF148">
    <property type="entry name" value="NAD(P)-BINDING ROSSMANN-FOLD SUPERFAMILY PROTEIN"/>
    <property type="match status" value="1"/>
</dbReference>
<keyword evidence="5" id="KW-1185">Reference proteome</keyword>
<gene>
    <name evidence="4" type="ORF">FHX71_002741</name>
</gene>
<dbReference type="EMBL" id="JACGWV010000001">
    <property type="protein sequence ID" value="MBA8808799.1"/>
    <property type="molecule type" value="Genomic_DNA"/>
</dbReference>
<dbReference type="AlphaFoldDB" id="A0A7W3PEQ8"/>
<reference evidence="4 5" key="1">
    <citation type="submission" date="2020-07" db="EMBL/GenBank/DDBJ databases">
        <title>Sequencing the genomes of 1000 actinobacteria strains.</title>
        <authorList>
            <person name="Klenk H.-P."/>
        </authorList>
    </citation>
    <scope>NUCLEOTIDE SEQUENCE [LARGE SCALE GENOMIC DNA]</scope>
    <source>
        <strain evidence="4 5">DSM 44121</strain>
    </source>
</reference>
<dbReference type="InterPro" id="IPR002347">
    <property type="entry name" value="SDR_fam"/>
</dbReference>
<dbReference type="Proteomes" id="UP000540568">
    <property type="component" value="Unassembled WGS sequence"/>
</dbReference>
<evidence type="ECO:0000256" key="1">
    <source>
        <dbReference type="ARBA" id="ARBA00006484"/>
    </source>
</evidence>
<protein>
    <submittedName>
        <fullName evidence="4">NAD(P)-dependent dehydrogenase (Short-subunit alcohol dehydrogenase family)</fullName>
    </submittedName>
</protein>
<comment type="caution">
    <text evidence="4">The sequence shown here is derived from an EMBL/GenBank/DDBJ whole genome shotgun (WGS) entry which is preliminary data.</text>
</comment>
<dbReference type="Pfam" id="PF00106">
    <property type="entry name" value="adh_short"/>
    <property type="match status" value="1"/>
</dbReference>
<organism evidence="4 5">
    <name type="scientific">Promicromonospora sukumoe</name>
    <dbReference type="NCBI Taxonomy" id="88382"/>
    <lineage>
        <taxon>Bacteria</taxon>
        <taxon>Bacillati</taxon>
        <taxon>Actinomycetota</taxon>
        <taxon>Actinomycetes</taxon>
        <taxon>Micrococcales</taxon>
        <taxon>Promicromonosporaceae</taxon>
        <taxon>Promicromonospora</taxon>
    </lineage>
</organism>
<dbReference type="PRINTS" id="PR00081">
    <property type="entry name" value="GDHRDH"/>
</dbReference>
<sequence>MTQNATHRQHPIGTGFTAASTTDDVLAGLDLTGRHVVVTGGHNGLGRETTRALAAAGATVVVGSRDPERAAARLAGIERVETSRLDLVDPYSVDAFAARYLASGRPLHALINNAGLMGGPLVRDARGYESQFATNHLGHFQLTLGLLPALRAADGARVVNLTSGGHRVSDIRWDDPHFATDYDEMGMLGYGQSKTANVLFAVELDRRWVADGVRGYAVHPGIVVTTELGPFVAAGQQRPGPLLDDEALRAMGLVDDAGRPVIDPEHEKKTVQQGASTSVFAATSPLLADVGGVYLKDNDVSPLDEDPQQQQDFTTEQNPSATVVPHAIDPVSARRLWELSERLLER</sequence>
<evidence type="ECO:0000256" key="3">
    <source>
        <dbReference type="SAM" id="MobiDB-lite"/>
    </source>
</evidence>
<proteinExistence type="inferred from homology"/>
<dbReference type="GO" id="GO:0016491">
    <property type="term" value="F:oxidoreductase activity"/>
    <property type="evidence" value="ECO:0007669"/>
    <property type="project" value="UniProtKB-KW"/>
</dbReference>
<keyword evidence="2" id="KW-0560">Oxidoreductase</keyword>
<comment type="similarity">
    <text evidence="1">Belongs to the short-chain dehydrogenases/reductases (SDR) family.</text>
</comment>
<dbReference type="Gene3D" id="3.40.50.720">
    <property type="entry name" value="NAD(P)-binding Rossmann-like Domain"/>
    <property type="match status" value="1"/>
</dbReference>
<dbReference type="InterPro" id="IPR036291">
    <property type="entry name" value="NAD(P)-bd_dom_sf"/>
</dbReference>
<evidence type="ECO:0000313" key="4">
    <source>
        <dbReference type="EMBL" id="MBA8808799.1"/>
    </source>
</evidence>